<dbReference type="GeneID" id="19109026"/>
<dbReference type="PANTHER" id="PTHR35186">
    <property type="entry name" value="ANK_REP_REGION DOMAIN-CONTAINING PROTEIN"/>
    <property type="match status" value="1"/>
</dbReference>
<dbReference type="RefSeq" id="XP_007678925.1">
    <property type="nucleotide sequence ID" value="XM_007680735.1"/>
</dbReference>
<dbReference type="KEGG" id="bcom:BAUCODRAFT_150136"/>
<dbReference type="EMBL" id="KB445559">
    <property type="protein sequence ID" value="EMC93904.1"/>
    <property type="molecule type" value="Genomic_DNA"/>
</dbReference>
<evidence type="ECO:0000313" key="2">
    <source>
        <dbReference type="EMBL" id="EMC93904.1"/>
    </source>
</evidence>
<proteinExistence type="predicted"/>
<dbReference type="PANTHER" id="PTHR35186:SF4">
    <property type="entry name" value="PRION-INHIBITION AND PROPAGATION HELO DOMAIN-CONTAINING PROTEIN"/>
    <property type="match status" value="1"/>
</dbReference>
<dbReference type="InterPro" id="IPR056002">
    <property type="entry name" value="DUF7580"/>
</dbReference>
<evidence type="ECO:0000259" key="1">
    <source>
        <dbReference type="Pfam" id="PF24476"/>
    </source>
</evidence>
<organism evidence="2 3">
    <name type="scientific">Baudoinia panamericana (strain UAMH 10762)</name>
    <name type="common">Angels' share fungus</name>
    <name type="synonym">Baudoinia compniacensis (strain UAMH 10762)</name>
    <dbReference type="NCBI Taxonomy" id="717646"/>
    <lineage>
        <taxon>Eukaryota</taxon>
        <taxon>Fungi</taxon>
        <taxon>Dikarya</taxon>
        <taxon>Ascomycota</taxon>
        <taxon>Pezizomycotina</taxon>
        <taxon>Dothideomycetes</taxon>
        <taxon>Dothideomycetidae</taxon>
        <taxon>Mycosphaerellales</taxon>
        <taxon>Teratosphaeriaceae</taxon>
        <taxon>Baudoinia</taxon>
    </lineage>
</organism>
<dbReference type="Pfam" id="PF24476">
    <property type="entry name" value="DUF7580"/>
    <property type="match status" value="1"/>
</dbReference>
<dbReference type="AlphaFoldDB" id="M2N4G1"/>
<feature type="domain" description="DUF7580" evidence="1">
    <location>
        <begin position="39"/>
        <end position="144"/>
    </location>
</feature>
<keyword evidence="3" id="KW-1185">Reference proteome</keyword>
<evidence type="ECO:0000313" key="3">
    <source>
        <dbReference type="Proteomes" id="UP000011761"/>
    </source>
</evidence>
<accession>M2N4G1</accession>
<gene>
    <name evidence="2" type="ORF">BAUCODRAFT_150136</name>
</gene>
<name>M2N4G1_BAUPA</name>
<sequence>MEACSMQVACLGALTDAKRGSRYSVFSQPEQKIAAGQVTLQDILAGIARQKLLRSDRYRIALAVASSHLQLHSTPWARKQWEAKDICFPCTGAESSHIMFDRPYVAATFSSQSPGEQRQAKRTDRSFGCLGIMLLELLFGINLEDSDLWERLGFEGSKEKSFFRLIIARAWADAVEGEAGPDFSAAVMWCLNESPTTLEGNQWRQDFAKKVVLPLQQCCDWMQAKPPVS</sequence>
<dbReference type="eggNOG" id="ENOG502T2ZE">
    <property type="taxonomic scope" value="Eukaryota"/>
</dbReference>
<protein>
    <recommendedName>
        <fullName evidence="1">DUF7580 domain-containing protein</fullName>
    </recommendedName>
</protein>
<dbReference type="OrthoDB" id="3565018at2759"/>
<reference evidence="2 3" key="1">
    <citation type="journal article" date="2012" name="PLoS Pathog.">
        <title>Diverse lifestyles and strategies of plant pathogenesis encoded in the genomes of eighteen Dothideomycetes fungi.</title>
        <authorList>
            <person name="Ohm R.A."/>
            <person name="Feau N."/>
            <person name="Henrissat B."/>
            <person name="Schoch C.L."/>
            <person name="Horwitz B.A."/>
            <person name="Barry K.W."/>
            <person name="Condon B.J."/>
            <person name="Copeland A.C."/>
            <person name="Dhillon B."/>
            <person name="Glaser F."/>
            <person name="Hesse C.N."/>
            <person name="Kosti I."/>
            <person name="LaButti K."/>
            <person name="Lindquist E.A."/>
            <person name="Lucas S."/>
            <person name="Salamov A.A."/>
            <person name="Bradshaw R.E."/>
            <person name="Ciuffetti L."/>
            <person name="Hamelin R.C."/>
            <person name="Kema G.H.J."/>
            <person name="Lawrence C."/>
            <person name="Scott J.A."/>
            <person name="Spatafora J.W."/>
            <person name="Turgeon B.G."/>
            <person name="de Wit P.J.G.M."/>
            <person name="Zhong S."/>
            <person name="Goodwin S.B."/>
            <person name="Grigoriev I.V."/>
        </authorList>
    </citation>
    <scope>NUCLEOTIDE SEQUENCE [LARGE SCALE GENOMIC DNA]</scope>
    <source>
        <strain evidence="2 3">UAMH 10762</strain>
    </source>
</reference>
<dbReference type="Proteomes" id="UP000011761">
    <property type="component" value="Unassembled WGS sequence"/>
</dbReference>
<dbReference type="OMA" id="AESSHIM"/>
<dbReference type="HOGENOM" id="CLU_096693_0_0_1"/>